<reference evidence="1 2" key="1">
    <citation type="submission" date="2020-04" db="EMBL/GenBank/DDBJ databases">
        <title>Rhodospirillaceae bacterium KN72 isolated from deep sea.</title>
        <authorList>
            <person name="Zhang D.-C."/>
        </authorList>
    </citation>
    <scope>NUCLEOTIDE SEQUENCE [LARGE SCALE GENOMIC DNA]</scope>
    <source>
        <strain evidence="1 2">KN72</strain>
    </source>
</reference>
<protein>
    <submittedName>
        <fullName evidence="1">ABC transporter substrate-binding protein</fullName>
    </submittedName>
</protein>
<dbReference type="PANTHER" id="PTHR36573:SF1">
    <property type="entry name" value="INTERMEMBRANE PHOSPHOLIPID TRANSPORT SYSTEM BINDING PROTEIN MLAC"/>
    <property type="match status" value="1"/>
</dbReference>
<dbReference type="Pfam" id="PF05494">
    <property type="entry name" value="MlaC"/>
    <property type="match status" value="1"/>
</dbReference>
<name>A0A7Y0DZP2_9PROT</name>
<comment type="caution">
    <text evidence="1">The sequence shown here is derived from an EMBL/GenBank/DDBJ whole genome shotgun (WGS) entry which is preliminary data.</text>
</comment>
<evidence type="ECO:0000313" key="2">
    <source>
        <dbReference type="Proteomes" id="UP000539372"/>
    </source>
</evidence>
<dbReference type="PANTHER" id="PTHR36573">
    <property type="entry name" value="INTERMEMBRANE PHOSPHOLIPID TRANSPORT SYSTEM BINDING PROTEIN MLAC"/>
    <property type="match status" value="1"/>
</dbReference>
<dbReference type="InterPro" id="IPR042245">
    <property type="entry name" value="Tgt2/MlaC_sf"/>
</dbReference>
<evidence type="ECO:0000313" key="1">
    <source>
        <dbReference type="EMBL" id="NMM43801.1"/>
    </source>
</evidence>
<dbReference type="Gene3D" id="3.10.450.710">
    <property type="entry name" value="Tgt2/MlaC"/>
    <property type="match status" value="1"/>
</dbReference>
<accession>A0A7Y0DZP2</accession>
<dbReference type="EMBL" id="JABBNT010000001">
    <property type="protein sequence ID" value="NMM43801.1"/>
    <property type="molecule type" value="Genomic_DNA"/>
</dbReference>
<gene>
    <name evidence="1" type="ORF">HH303_04890</name>
</gene>
<dbReference type="InterPro" id="IPR008869">
    <property type="entry name" value="MlaC/ttg2D"/>
</dbReference>
<dbReference type="RefSeq" id="WP_169624047.1">
    <property type="nucleotide sequence ID" value="NZ_JABBNT010000001.1"/>
</dbReference>
<proteinExistence type="predicted"/>
<sequence>MIRIGFLVGLTAFFLAFGVGLQDRSEPRAGFGSVAHASDDAGSFIMNLADRAIGALTDPSLDDSVRAERFRELVRDSLDVDFIAGRVLGPYVRRATDMEMAEFRNLLEENIVRKYSVMFKSYSGQKIELLDTKEGSRESTTVSILVHSTDGAPPSTVRWIVHEVDGKNKIIDIVVERASMVTTQKEEFVSVIRRGGGKVEALLQELRERNAELAQSRS</sequence>
<keyword evidence="2" id="KW-1185">Reference proteome</keyword>
<dbReference type="Proteomes" id="UP000539372">
    <property type="component" value="Unassembled WGS sequence"/>
</dbReference>
<dbReference type="AlphaFoldDB" id="A0A7Y0DZP2"/>
<organism evidence="1 2">
    <name type="scientific">Pacificispira spongiicola</name>
    <dbReference type="NCBI Taxonomy" id="2729598"/>
    <lineage>
        <taxon>Bacteria</taxon>
        <taxon>Pseudomonadati</taxon>
        <taxon>Pseudomonadota</taxon>
        <taxon>Alphaproteobacteria</taxon>
        <taxon>Rhodospirillales</taxon>
        <taxon>Rhodospirillaceae</taxon>
        <taxon>Pacificispira</taxon>
    </lineage>
</organism>